<sequence>MATRTPSSRPASQKSGRSTKSAHSNASSRTTEETPLLSRSVHGDDDEAMAHSTQTTPLLRLSSPSSVPSNKKTSLLRKRWPSILALIILCSVFVTILFGFLATEEVEDYAKQAAGFKPTRLSLDSLTDTGVRVKVEGEFSMDASKVEKGSVRNIGRLGTWIARKVRAGATEVNVYVPEYGNMLLGTAKIPSITVDIRNGHRTEISFLSDLTPGSLEGIRNIANDWLEGRLRELRLKGKADVFLRSGLIGLGKQAVEHAVVLEGDEFPSLPHYNITRFNLREAKNGYTGIGADASLVVVNDYPVDLAIPPIAVDILVDNCMPSDPYIKVGTAESAPVHLEANTDLEVNVTGRVAELPDSFTRVCPDSVKSPLDTFLGNYMHGDDSTIYIHCCKFPDPETPQWTQDLLKDITVPVPFAGRDFGNMIKNFSFTDVQFHLPDLFAEPDSAEAQPKISALIKVDVGLPDEMNVPLDVDRVKADADVFYHKKKFGELHLDKWQKAHSSRVEGHDGEGPFLMVESAIRKAPLKITDDGVFNDVVQALIFGGSSLVLTVKAAVDVGVDTPIGKFAVREIPAEGIIPVKPIGHGGKGLGSHAPKIGGLTIIDTSPTSITLSALVNFTNPTKYSATVPYFNINILVNGTVLGQAIAEDIIVRPGNNTNMPVKVVWDPFTNSEKPGKEIGSELLSQYISGFNTSLTLQTHNNTIPAQPNLGFILSKLPVTLPTPHMRTPKSPDDSDGDDEPDNSTSPHFIQAATMHLLSSSAVFTLSSPLSSTTLYITYLNATSYYKTHPAGKILYDLPFAVPPGLSDSPRLPVDWSFGSVGYDAIKKALGGSLKLSAVAHVGIKVGEWNERVWYQGRSIGARIRL</sequence>
<dbReference type="GO" id="GO:0000329">
    <property type="term" value="C:fungal-type vacuole membrane"/>
    <property type="evidence" value="ECO:0007669"/>
    <property type="project" value="InterPro"/>
</dbReference>
<feature type="domain" description="Tag1-like fourth Ig-like" evidence="4">
    <location>
        <begin position="593"/>
        <end position="710"/>
    </location>
</feature>
<feature type="region of interest" description="Disordered" evidence="1">
    <location>
        <begin position="722"/>
        <end position="746"/>
    </location>
</feature>
<evidence type="ECO:0000313" key="6">
    <source>
        <dbReference type="EMBL" id="KAF2198402.1"/>
    </source>
</evidence>
<keyword evidence="7" id="KW-1185">Reference proteome</keyword>
<dbReference type="EMBL" id="ML994147">
    <property type="protein sequence ID" value="KAF2198402.1"/>
    <property type="molecule type" value="Genomic_DNA"/>
</dbReference>
<dbReference type="PANTHER" id="PTHR35895:SF3">
    <property type="entry name" value="PRE-RRNA PROCESSING PROTEIN"/>
    <property type="match status" value="1"/>
</dbReference>
<evidence type="ECO:0000259" key="3">
    <source>
        <dbReference type="Pfam" id="PF22786"/>
    </source>
</evidence>
<dbReference type="Pfam" id="PF26150">
    <property type="entry name" value="LEA-2_4"/>
    <property type="match status" value="1"/>
</dbReference>
<evidence type="ECO:0000313" key="7">
    <source>
        <dbReference type="Proteomes" id="UP000799536"/>
    </source>
</evidence>
<protein>
    <recommendedName>
        <fullName evidence="8">Pre-rrna processing protein</fullName>
    </recommendedName>
</protein>
<gene>
    <name evidence="6" type="ORF">GQ43DRAFT_378707</name>
</gene>
<name>A0A9P4JKK4_9PLEO</name>
<evidence type="ECO:0000256" key="2">
    <source>
        <dbReference type="SAM" id="Phobius"/>
    </source>
</evidence>
<dbReference type="Proteomes" id="UP000799536">
    <property type="component" value="Unassembled WGS sequence"/>
</dbReference>
<dbReference type="InterPro" id="IPR046368">
    <property type="entry name" value="Tag1"/>
</dbReference>
<dbReference type="Pfam" id="PF26153">
    <property type="entry name" value="LEA-2L_5"/>
    <property type="match status" value="1"/>
</dbReference>
<feature type="domain" description="Tag1-like fifth Ig-like" evidence="5">
    <location>
        <begin position="742"/>
        <end position="853"/>
    </location>
</feature>
<feature type="transmembrane region" description="Helical" evidence="2">
    <location>
        <begin position="80"/>
        <end position="102"/>
    </location>
</feature>
<feature type="domain" description="Tag1 C-terminal" evidence="3">
    <location>
        <begin position="466"/>
        <end position="580"/>
    </location>
</feature>
<evidence type="ECO:0000259" key="5">
    <source>
        <dbReference type="Pfam" id="PF26153"/>
    </source>
</evidence>
<dbReference type="InterPro" id="IPR059065">
    <property type="entry name" value="Ig_Tag1-like_4th"/>
</dbReference>
<dbReference type="OrthoDB" id="5596576at2759"/>
<dbReference type="PANTHER" id="PTHR35895">
    <property type="entry name" value="CHROMOSOME 16, WHOLE GENOME SHOTGUN SEQUENCE"/>
    <property type="match status" value="1"/>
</dbReference>
<keyword evidence="2" id="KW-1133">Transmembrane helix</keyword>
<proteinExistence type="predicted"/>
<dbReference type="AlphaFoldDB" id="A0A9P4JKK4"/>
<dbReference type="InterPro" id="IPR055011">
    <property type="entry name" value="Tag1_C"/>
</dbReference>
<accession>A0A9P4JKK4</accession>
<feature type="compositionally biased region" description="Polar residues" evidence="1">
    <location>
        <begin position="1"/>
        <end position="29"/>
    </location>
</feature>
<dbReference type="InterPro" id="IPR059066">
    <property type="entry name" value="Ig_Tag1-like_5th"/>
</dbReference>
<dbReference type="Gene3D" id="2.60.40.1820">
    <property type="match status" value="1"/>
</dbReference>
<organism evidence="6 7">
    <name type="scientific">Delitschia confertaspora ATCC 74209</name>
    <dbReference type="NCBI Taxonomy" id="1513339"/>
    <lineage>
        <taxon>Eukaryota</taxon>
        <taxon>Fungi</taxon>
        <taxon>Dikarya</taxon>
        <taxon>Ascomycota</taxon>
        <taxon>Pezizomycotina</taxon>
        <taxon>Dothideomycetes</taxon>
        <taxon>Pleosporomycetidae</taxon>
        <taxon>Pleosporales</taxon>
        <taxon>Delitschiaceae</taxon>
        <taxon>Delitschia</taxon>
    </lineage>
</organism>
<dbReference type="Pfam" id="PF22786">
    <property type="entry name" value="Tag1_C"/>
    <property type="match status" value="1"/>
</dbReference>
<keyword evidence="2" id="KW-0812">Transmembrane</keyword>
<evidence type="ECO:0008006" key="8">
    <source>
        <dbReference type="Google" id="ProtNLM"/>
    </source>
</evidence>
<feature type="compositionally biased region" description="Low complexity" evidence="1">
    <location>
        <begin position="52"/>
        <end position="69"/>
    </location>
</feature>
<feature type="region of interest" description="Disordered" evidence="1">
    <location>
        <begin position="1"/>
        <end position="72"/>
    </location>
</feature>
<comment type="caution">
    <text evidence="6">The sequence shown here is derived from an EMBL/GenBank/DDBJ whole genome shotgun (WGS) entry which is preliminary data.</text>
</comment>
<evidence type="ECO:0000256" key="1">
    <source>
        <dbReference type="SAM" id="MobiDB-lite"/>
    </source>
</evidence>
<keyword evidence="2" id="KW-0472">Membrane</keyword>
<reference evidence="6" key="1">
    <citation type="journal article" date="2020" name="Stud. Mycol.">
        <title>101 Dothideomycetes genomes: a test case for predicting lifestyles and emergence of pathogens.</title>
        <authorList>
            <person name="Haridas S."/>
            <person name="Albert R."/>
            <person name="Binder M."/>
            <person name="Bloem J."/>
            <person name="Labutti K."/>
            <person name="Salamov A."/>
            <person name="Andreopoulos B."/>
            <person name="Baker S."/>
            <person name="Barry K."/>
            <person name="Bills G."/>
            <person name="Bluhm B."/>
            <person name="Cannon C."/>
            <person name="Castanera R."/>
            <person name="Culley D."/>
            <person name="Daum C."/>
            <person name="Ezra D."/>
            <person name="Gonzalez J."/>
            <person name="Henrissat B."/>
            <person name="Kuo A."/>
            <person name="Liang C."/>
            <person name="Lipzen A."/>
            <person name="Lutzoni F."/>
            <person name="Magnuson J."/>
            <person name="Mondo S."/>
            <person name="Nolan M."/>
            <person name="Ohm R."/>
            <person name="Pangilinan J."/>
            <person name="Park H.-J."/>
            <person name="Ramirez L."/>
            <person name="Alfaro M."/>
            <person name="Sun H."/>
            <person name="Tritt A."/>
            <person name="Yoshinaga Y."/>
            <person name="Zwiers L.-H."/>
            <person name="Turgeon B."/>
            <person name="Goodwin S."/>
            <person name="Spatafora J."/>
            <person name="Crous P."/>
            <person name="Grigoriev I."/>
        </authorList>
    </citation>
    <scope>NUCLEOTIDE SEQUENCE</scope>
    <source>
        <strain evidence="6">ATCC 74209</strain>
    </source>
</reference>
<evidence type="ECO:0000259" key="4">
    <source>
        <dbReference type="Pfam" id="PF26150"/>
    </source>
</evidence>
<dbReference type="Pfam" id="PF26174">
    <property type="entry name" value="LEA-2_1"/>
    <property type="match status" value="1"/>
</dbReference>